<evidence type="ECO:0008006" key="4">
    <source>
        <dbReference type="Google" id="ProtNLM"/>
    </source>
</evidence>
<evidence type="ECO:0000313" key="2">
    <source>
        <dbReference type="EMBL" id="EGT52691.1"/>
    </source>
</evidence>
<protein>
    <recommendedName>
        <fullName evidence="4">Serpentine receptor class gamma</fullName>
    </recommendedName>
</protein>
<feature type="transmembrane region" description="Helical" evidence="1">
    <location>
        <begin position="6"/>
        <end position="26"/>
    </location>
</feature>
<feature type="transmembrane region" description="Helical" evidence="1">
    <location>
        <begin position="209"/>
        <end position="228"/>
    </location>
</feature>
<feature type="transmembrane region" description="Helical" evidence="1">
    <location>
        <begin position="175"/>
        <end position="197"/>
    </location>
</feature>
<name>G0N4R1_CAEBE</name>
<organism evidence="3">
    <name type="scientific">Caenorhabditis brenneri</name>
    <name type="common">Nematode worm</name>
    <dbReference type="NCBI Taxonomy" id="135651"/>
    <lineage>
        <taxon>Eukaryota</taxon>
        <taxon>Metazoa</taxon>
        <taxon>Ecdysozoa</taxon>
        <taxon>Nematoda</taxon>
        <taxon>Chromadorea</taxon>
        <taxon>Rhabditida</taxon>
        <taxon>Rhabditina</taxon>
        <taxon>Rhabditomorpha</taxon>
        <taxon>Rhabditoidea</taxon>
        <taxon>Rhabditidae</taxon>
        <taxon>Peloderinae</taxon>
        <taxon>Caenorhabditis</taxon>
    </lineage>
</organism>
<keyword evidence="1" id="KW-1133">Transmembrane helix</keyword>
<feature type="transmembrane region" description="Helical" evidence="1">
    <location>
        <begin position="68"/>
        <end position="88"/>
    </location>
</feature>
<dbReference type="InParanoid" id="G0N4R1"/>
<dbReference type="HOGENOM" id="CLU_872191_0_0_1"/>
<keyword evidence="3" id="KW-1185">Reference proteome</keyword>
<evidence type="ECO:0000256" key="1">
    <source>
        <dbReference type="SAM" id="Phobius"/>
    </source>
</evidence>
<keyword evidence="1" id="KW-0812">Transmembrane</keyword>
<dbReference type="OrthoDB" id="5804586at2759"/>
<feature type="transmembrane region" description="Helical" evidence="1">
    <location>
        <begin position="38"/>
        <end position="56"/>
    </location>
</feature>
<feature type="transmembrane region" description="Helical" evidence="1">
    <location>
        <begin position="248"/>
        <end position="268"/>
    </location>
</feature>
<dbReference type="AlphaFoldDB" id="G0N4R1"/>
<dbReference type="OMA" id="IFRERTY"/>
<evidence type="ECO:0000313" key="3">
    <source>
        <dbReference type="Proteomes" id="UP000008068"/>
    </source>
</evidence>
<dbReference type="PANTHER" id="PTHR38622">
    <property type="entry name" value="PROTEIN CBG07046"/>
    <property type="match status" value="1"/>
</dbReference>
<sequence>MLAGYVLQLIGALYYIATLSVVYNISVTNKVSAPFYKIFFVIGLMDVTNLFALMWMDFEKSVIKGQMFVGMTYACSFLTCFCFLAHIIGNGLMAINRFAAVFDLYRKVEKVHQQCYTFSFQLFTPLLTKVYLCIVIALALFSSVLALFRQRVYSVVDGEWTFTLEPQWLIDVQRFIIIGWMAVYLPLAVILTWWAHYRIKNMYNTKSDITLLYFVMGHIVCHSLVFIYELVEVFHWDNVCIAFIHENFYVFLFIAIAMNSVTLTYTTASVRQGLSKLLCRVVKYSRGKVSSSQQTLPVFNVSNISERY</sequence>
<accession>G0N4R1</accession>
<dbReference type="PANTHER" id="PTHR38622:SF3">
    <property type="entry name" value="SERPENTINE RECEPTOR, CLASS T"/>
    <property type="match status" value="1"/>
</dbReference>
<dbReference type="Proteomes" id="UP000008068">
    <property type="component" value="Unassembled WGS sequence"/>
</dbReference>
<reference evidence="3" key="1">
    <citation type="submission" date="2011-07" db="EMBL/GenBank/DDBJ databases">
        <authorList>
            <consortium name="Caenorhabditis brenneri Sequencing and Analysis Consortium"/>
            <person name="Wilson R.K."/>
        </authorList>
    </citation>
    <scope>NUCLEOTIDE SEQUENCE [LARGE SCALE GENOMIC DNA]</scope>
    <source>
        <strain evidence="3">PB2801</strain>
    </source>
</reference>
<keyword evidence="1" id="KW-0472">Membrane</keyword>
<dbReference type="EMBL" id="GL379838">
    <property type="protein sequence ID" value="EGT52691.1"/>
    <property type="molecule type" value="Genomic_DNA"/>
</dbReference>
<feature type="transmembrane region" description="Helical" evidence="1">
    <location>
        <begin position="130"/>
        <end position="148"/>
    </location>
</feature>
<dbReference type="eggNOG" id="ENOG502TFYK">
    <property type="taxonomic scope" value="Eukaryota"/>
</dbReference>
<gene>
    <name evidence="2" type="ORF">CAEBREN_10594</name>
</gene>
<dbReference type="FunCoup" id="G0N4R1">
    <property type="interactions" value="19"/>
</dbReference>
<proteinExistence type="predicted"/>